<name>A0A2I3FVT2_NOMLE</name>
<dbReference type="EMBL" id="ADFV01122923">
    <property type="status" value="NOT_ANNOTATED_CDS"/>
    <property type="molecule type" value="Genomic_DNA"/>
</dbReference>
<protein>
    <submittedName>
        <fullName evidence="2">Neurofibromin 1</fullName>
    </submittedName>
</protein>
<dbReference type="EMBL" id="ADFV01122925">
    <property type="status" value="NOT_ANNOTATED_CDS"/>
    <property type="molecule type" value="Genomic_DNA"/>
</dbReference>
<dbReference type="Proteomes" id="UP000001073">
    <property type="component" value="Chromosome 19"/>
</dbReference>
<sequence length="233" mass="26822">MKRCWSNSCCQKSAIFFIPVVKETSMQLNFGILPLGFYFLSAATTSMQSLVAFLPETAFKFKALKKVAQLAVINSLEKAFWNWVENYPDEFTKLYQIPQTDMAECAEKLFDLVDGFAESTKRKAAVWPLQIILLILCPEIIQDISKDVVDENNMNKVRRAKLFPLYLDVKQFILLEVCITLGLLFKQSISGNHLNYHFTFLCLMDLEETYSYIILFGRGKILPGNDQRFKIIP</sequence>
<dbReference type="EMBL" id="ADFV01122927">
    <property type="status" value="NOT_ANNOTATED_CDS"/>
    <property type="molecule type" value="Genomic_DNA"/>
</dbReference>
<organism evidence="2 3">
    <name type="scientific">Nomascus leucogenys</name>
    <name type="common">Northern white-cheeked gibbon</name>
    <name type="synonym">Hylobates leucogenys</name>
    <dbReference type="NCBI Taxonomy" id="61853"/>
    <lineage>
        <taxon>Eukaryota</taxon>
        <taxon>Metazoa</taxon>
        <taxon>Chordata</taxon>
        <taxon>Craniata</taxon>
        <taxon>Vertebrata</taxon>
        <taxon>Euteleostomi</taxon>
        <taxon>Mammalia</taxon>
        <taxon>Eutheria</taxon>
        <taxon>Euarchontoglires</taxon>
        <taxon>Primates</taxon>
        <taxon>Haplorrhini</taxon>
        <taxon>Catarrhini</taxon>
        <taxon>Hylobatidae</taxon>
        <taxon>Nomascus</taxon>
    </lineage>
</organism>
<dbReference type="EMBL" id="ADFV01122921">
    <property type="status" value="NOT_ANNOTATED_CDS"/>
    <property type="molecule type" value="Genomic_DNA"/>
</dbReference>
<dbReference type="EMBL" id="ADFV01122918">
    <property type="status" value="NOT_ANNOTATED_CDS"/>
    <property type="molecule type" value="Genomic_DNA"/>
</dbReference>
<dbReference type="GeneTree" id="ENSGT00550000074797"/>
<proteinExistence type="predicted"/>
<evidence type="ECO:0000313" key="2">
    <source>
        <dbReference type="Ensembl" id="ENSNLEP00000025211.1"/>
    </source>
</evidence>
<gene>
    <name evidence="2" type="primary">NF1</name>
</gene>
<keyword evidence="1" id="KW-0472">Membrane</keyword>
<dbReference type="EMBL" id="ADFV01122926">
    <property type="status" value="NOT_ANNOTATED_CDS"/>
    <property type="molecule type" value="Genomic_DNA"/>
</dbReference>
<reference evidence="2 3" key="1">
    <citation type="submission" date="2012-10" db="EMBL/GenBank/DDBJ databases">
        <authorList>
            <consortium name="Gibbon Genome Sequencing Consortium"/>
        </authorList>
    </citation>
    <scope>NUCLEOTIDE SEQUENCE [LARGE SCALE GENOMIC DNA]</scope>
</reference>
<evidence type="ECO:0000313" key="3">
    <source>
        <dbReference type="Proteomes" id="UP000001073"/>
    </source>
</evidence>
<keyword evidence="3" id="KW-1185">Reference proteome</keyword>
<dbReference type="EMBL" id="ADFV01122919">
    <property type="status" value="NOT_ANNOTATED_CDS"/>
    <property type="molecule type" value="Genomic_DNA"/>
</dbReference>
<reference evidence="2" key="3">
    <citation type="submission" date="2025-09" db="UniProtKB">
        <authorList>
            <consortium name="Ensembl"/>
        </authorList>
    </citation>
    <scope>IDENTIFICATION</scope>
</reference>
<feature type="transmembrane region" description="Helical" evidence="1">
    <location>
        <begin position="35"/>
        <end position="55"/>
    </location>
</feature>
<evidence type="ECO:0000256" key="1">
    <source>
        <dbReference type="SAM" id="Phobius"/>
    </source>
</evidence>
<dbReference type="EMBL" id="ADFV01122920">
    <property type="status" value="NOT_ANNOTATED_CDS"/>
    <property type="molecule type" value="Genomic_DNA"/>
</dbReference>
<keyword evidence="1" id="KW-1133">Transmembrane helix</keyword>
<dbReference type="EMBL" id="ADFV01122922">
    <property type="status" value="NOT_ANNOTATED_CDS"/>
    <property type="molecule type" value="Genomic_DNA"/>
</dbReference>
<reference evidence="2" key="2">
    <citation type="submission" date="2025-08" db="UniProtKB">
        <authorList>
            <consortium name="Ensembl"/>
        </authorList>
    </citation>
    <scope>IDENTIFICATION</scope>
</reference>
<dbReference type="Ensembl" id="ENSNLET00000050786.1">
    <property type="protein sequence ID" value="ENSNLEP00000025211.1"/>
    <property type="gene ID" value="ENSNLEG00000010582.3"/>
</dbReference>
<dbReference type="AlphaFoldDB" id="A0A2I3FVT2"/>
<accession>A0A2I3FVT2</accession>
<keyword evidence="1" id="KW-0812">Transmembrane</keyword>
<dbReference type="EMBL" id="ADFV01122924">
    <property type="status" value="NOT_ANNOTATED_CDS"/>
    <property type="molecule type" value="Genomic_DNA"/>
</dbReference>